<comment type="function">
    <text evidence="17">Member of the two-component regulatory system NreB/NreC involved in the control of dissimilatory nitrate/nitrite reduction in response to oxygen. NreB functions as a direct oxygen sensor histidine kinase which is autophosphorylated, in the absence of oxygen, probably at the conserved histidine residue, and transfers its phosphate group probably to a conserved aspartate residue of NreC. NreB/NreC activates the expression of the nitrate (narGHJI) and nitrite (nir) reductase operons, as well as the putative nitrate transporter gene narT.</text>
</comment>
<organism evidence="22 23">
    <name type="scientific">Desulfonema limicola</name>
    <dbReference type="NCBI Taxonomy" id="45656"/>
    <lineage>
        <taxon>Bacteria</taxon>
        <taxon>Pseudomonadati</taxon>
        <taxon>Thermodesulfobacteriota</taxon>
        <taxon>Desulfobacteria</taxon>
        <taxon>Desulfobacterales</taxon>
        <taxon>Desulfococcaceae</taxon>
        <taxon>Desulfonema</taxon>
    </lineage>
</organism>
<reference evidence="22" key="1">
    <citation type="journal article" date="2021" name="Microb. Physiol.">
        <title>Proteogenomic Insights into the Physiology of Marine, Sulfate-Reducing, Filamentous Desulfonema limicola and Desulfonema magnum.</title>
        <authorList>
            <person name="Schnaars V."/>
            <person name="Wohlbrand L."/>
            <person name="Scheve S."/>
            <person name="Hinrichs C."/>
            <person name="Reinhardt R."/>
            <person name="Rabus R."/>
        </authorList>
    </citation>
    <scope>NUCLEOTIDE SEQUENCE</scope>
    <source>
        <strain evidence="22">5ac10</strain>
    </source>
</reference>
<evidence type="ECO:0000256" key="6">
    <source>
        <dbReference type="ARBA" id="ARBA00022485"/>
    </source>
</evidence>
<evidence type="ECO:0000256" key="8">
    <source>
        <dbReference type="ARBA" id="ARBA00022553"/>
    </source>
</evidence>
<evidence type="ECO:0000256" key="4">
    <source>
        <dbReference type="ARBA" id="ARBA00012438"/>
    </source>
</evidence>
<dbReference type="PROSITE" id="PS50109">
    <property type="entry name" value="HIS_KIN"/>
    <property type="match status" value="1"/>
</dbReference>
<dbReference type="GO" id="GO:0016020">
    <property type="term" value="C:membrane"/>
    <property type="evidence" value="ECO:0007669"/>
    <property type="project" value="InterPro"/>
</dbReference>
<dbReference type="GO" id="GO:0046872">
    <property type="term" value="F:metal ion binding"/>
    <property type="evidence" value="ECO:0007669"/>
    <property type="project" value="UniProtKB-KW"/>
</dbReference>
<keyword evidence="15" id="KW-0902">Two-component regulatory system</keyword>
<dbReference type="GO" id="GO:0000155">
    <property type="term" value="F:phosphorelay sensor kinase activity"/>
    <property type="evidence" value="ECO:0007669"/>
    <property type="project" value="InterPro"/>
</dbReference>
<dbReference type="InterPro" id="IPR050482">
    <property type="entry name" value="Sensor_HK_TwoCompSys"/>
</dbReference>
<comment type="subcellular location">
    <subcellularLocation>
        <location evidence="3">Cytoplasm</location>
    </subcellularLocation>
</comment>
<evidence type="ECO:0000256" key="13">
    <source>
        <dbReference type="ARBA" id="ARBA00022840"/>
    </source>
</evidence>
<dbReference type="Pfam" id="PF07730">
    <property type="entry name" value="HisKA_3"/>
    <property type="match status" value="1"/>
</dbReference>
<keyword evidence="16" id="KW-0411">Iron-sulfur</keyword>
<evidence type="ECO:0000256" key="16">
    <source>
        <dbReference type="ARBA" id="ARBA00023014"/>
    </source>
</evidence>
<feature type="coiled-coil region" evidence="19">
    <location>
        <begin position="167"/>
        <end position="215"/>
    </location>
</feature>
<name>A0A975BAS6_9BACT</name>
<evidence type="ECO:0000256" key="5">
    <source>
        <dbReference type="ARBA" id="ARBA00017322"/>
    </source>
</evidence>
<evidence type="ECO:0000313" key="23">
    <source>
        <dbReference type="Proteomes" id="UP000663720"/>
    </source>
</evidence>
<evidence type="ECO:0000256" key="7">
    <source>
        <dbReference type="ARBA" id="ARBA00022490"/>
    </source>
</evidence>
<evidence type="ECO:0000313" key="22">
    <source>
        <dbReference type="EMBL" id="QTA82096.1"/>
    </source>
</evidence>
<evidence type="ECO:0000256" key="1">
    <source>
        <dbReference type="ARBA" id="ARBA00000085"/>
    </source>
</evidence>
<dbReference type="PRINTS" id="PR00344">
    <property type="entry name" value="BCTRLSENSOR"/>
</dbReference>
<dbReference type="Gene3D" id="3.30.565.10">
    <property type="entry name" value="Histidine kinase-like ATPase, C-terminal domain"/>
    <property type="match status" value="1"/>
</dbReference>
<dbReference type="GO" id="GO:0046983">
    <property type="term" value="F:protein dimerization activity"/>
    <property type="evidence" value="ECO:0007669"/>
    <property type="project" value="InterPro"/>
</dbReference>
<dbReference type="InterPro" id="IPR005467">
    <property type="entry name" value="His_kinase_dom"/>
</dbReference>
<keyword evidence="19" id="KW-0175">Coiled coil</keyword>
<evidence type="ECO:0000256" key="10">
    <source>
        <dbReference type="ARBA" id="ARBA00022723"/>
    </source>
</evidence>
<dbReference type="GO" id="GO:0005524">
    <property type="term" value="F:ATP binding"/>
    <property type="evidence" value="ECO:0007669"/>
    <property type="project" value="UniProtKB-KW"/>
</dbReference>
<keyword evidence="14" id="KW-0408">Iron</keyword>
<keyword evidence="23" id="KW-1185">Reference proteome</keyword>
<accession>A0A975BAS6</accession>
<evidence type="ECO:0000256" key="9">
    <source>
        <dbReference type="ARBA" id="ARBA00022679"/>
    </source>
</evidence>
<dbReference type="RefSeq" id="WP_207688057.1">
    <property type="nucleotide sequence ID" value="NZ_CP061799.1"/>
</dbReference>
<keyword evidence="9" id="KW-0808">Transferase</keyword>
<dbReference type="SMART" id="SM00387">
    <property type="entry name" value="HATPase_c"/>
    <property type="match status" value="1"/>
</dbReference>
<dbReference type="InterPro" id="IPR003594">
    <property type="entry name" value="HATPase_dom"/>
</dbReference>
<keyword evidence="8" id="KW-0597">Phosphoprotein</keyword>
<dbReference type="Gene3D" id="1.20.5.1930">
    <property type="match status" value="1"/>
</dbReference>
<keyword evidence="11" id="KW-0547">Nucleotide-binding</keyword>
<dbReference type="GO" id="GO:0051539">
    <property type="term" value="F:4 iron, 4 sulfur cluster binding"/>
    <property type="evidence" value="ECO:0007669"/>
    <property type="project" value="UniProtKB-KW"/>
</dbReference>
<dbReference type="InterPro" id="IPR011712">
    <property type="entry name" value="Sig_transdc_His_kin_sub3_dim/P"/>
</dbReference>
<evidence type="ECO:0000256" key="17">
    <source>
        <dbReference type="ARBA" id="ARBA00024827"/>
    </source>
</evidence>
<dbReference type="Proteomes" id="UP000663720">
    <property type="component" value="Chromosome"/>
</dbReference>
<dbReference type="PANTHER" id="PTHR24421">
    <property type="entry name" value="NITRATE/NITRITE SENSOR PROTEIN NARX-RELATED"/>
    <property type="match status" value="1"/>
</dbReference>
<keyword evidence="10" id="KW-0479">Metal-binding</keyword>
<dbReference type="GO" id="GO:0005737">
    <property type="term" value="C:cytoplasm"/>
    <property type="evidence" value="ECO:0007669"/>
    <property type="project" value="UniProtKB-SubCell"/>
</dbReference>
<dbReference type="InterPro" id="IPR004358">
    <property type="entry name" value="Sig_transdc_His_kin-like_C"/>
</dbReference>
<keyword evidence="7" id="KW-0963">Cytoplasm</keyword>
<dbReference type="InterPro" id="IPR036890">
    <property type="entry name" value="HATPase_C_sf"/>
</dbReference>
<gene>
    <name evidence="22" type="ORF">dnl_44600</name>
</gene>
<evidence type="ECO:0000256" key="2">
    <source>
        <dbReference type="ARBA" id="ARBA00001966"/>
    </source>
</evidence>
<dbReference type="Pfam" id="PF02518">
    <property type="entry name" value="HATPase_c"/>
    <property type="match status" value="1"/>
</dbReference>
<evidence type="ECO:0000256" key="15">
    <source>
        <dbReference type="ARBA" id="ARBA00023012"/>
    </source>
</evidence>
<feature type="transmembrane region" description="Helical" evidence="20">
    <location>
        <begin position="12"/>
        <end position="29"/>
    </location>
</feature>
<evidence type="ECO:0000256" key="11">
    <source>
        <dbReference type="ARBA" id="ARBA00022741"/>
    </source>
</evidence>
<dbReference type="EMBL" id="CP061799">
    <property type="protein sequence ID" value="QTA82096.1"/>
    <property type="molecule type" value="Genomic_DNA"/>
</dbReference>
<keyword evidence="13" id="KW-0067">ATP-binding</keyword>
<comment type="cofactor">
    <cofactor evidence="2">
        <name>[4Fe-4S] cluster</name>
        <dbReference type="ChEBI" id="CHEBI:49883"/>
    </cofactor>
</comment>
<feature type="domain" description="Histidine kinase" evidence="21">
    <location>
        <begin position="230"/>
        <end position="420"/>
    </location>
</feature>
<feature type="transmembrane region" description="Helical" evidence="20">
    <location>
        <begin position="69"/>
        <end position="89"/>
    </location>
</feature>
<keyword evidence="20" id="KW-1133">Transmembrane helix</keyword>
<sequence length="420" mass="47815">MKWLKSETGVRCLAAFSFLLIFSMGVLIYETMELVSDFKQHILVDQNDNSIVDKDFDPDLLVQKRINRFVSAFLLLLLGMTIIVLVFSLKQFNKTGLPHIDKKNNVLSILDSIDELDELDDDSHDGSFNKMFEALQKVNDLEDDIPDEAVNRKKTEGKNEGFPANSYNKLMETLQKLNELEKKHTIELAAANELLENEITEREKAEKEIRHLSRKLISGIEDAQKKLAQDLHDEFGQTLAALHMGVETLLNSMPQDMVSQRKHIDDLIIFIENLGDKIRSISSDLRPDLLDDLGLVPTLEWYIKEFSEQRSDININFQAVGFKKRLCPEIELVFYRIFQESLNNVVKHSKADNVDVMLTYSYPKAILMVKDNGTGFDIDKRSGGIGLIGMRERAVSIKGQVDIRSEKGRGTTIRIAIPVS</sequence>
<dbReference type="AlphaFoldDB" id="A0A975BAS6"/>
<evidence type="ECO:0000256" key="3">
    <source>
        <dbReference type="ARBA" id="ARBA00004496"/>
    </source>
</evidence>
<comment type="catalytic activity">
    <reaction evidence="1">
        <text>ATP + protein L-histidine = ADP + protein N-phospho-L-histidine.</text>
        <dbReference type="EC" id="2.7.13.3"/>
    </reaction>
</comment>
<keyword evidence="20" id="KW-0812">Transmembrane</keyword>
<proteinExistence type="predicted"/>
<dbReference type="SUPFAM" id="SSF55874">
    <property type="entry name" value="ATPase domain of HSP90 chaperone/DNA topoisomerase II/histidine kinase"/>
    <property type="match status" value="1"/>
</dbReference>
<keyword evidence="20" id="KW-0472">Membrane</keyword>
<evidence type="ECO:0000256" key="19">
    <source>
        <dbReference type="SAM" id="Coils"/>
    </source>
</evidence>
<dbReference type="EC" id="2.7.13.3" evidence="4"/>
<evidence type="ECO:0000256" key="14">
    <source>
        <dbReference type="ARBA" id="ARBA00023004"/>
    </source>
</evidence>
<evidence type="ECO:0000256" key="20">
    <source>
        <dbReference type="SAM" id="Phobius"/>
    </source>
</evidence>
<protein>
    <recommendedName>
        <fullName evidence="5">Oxygen sensor histidine kinase NreB</fullName>
        <ecNumber evidence="4">2.7.13.3</ecNumber>
    </recommendedName>
    <alternativeName>
        <fullName evidence="18">Nitrogen regulation protein B</fullName>
    </alternativeName>
</protein>
<dbReference type="KEGG" id="dli:dnl_44600"/>
<evidence type="ECO:0000256" key="18">
    <source>
        <dbReference type="ARBA" id="ARBA00030800"/>
    </source>
</evidence>
<evidence type="ECO:0000259" key="21">
    <source>
        <dbReference type="PROSITE" id="PS50109"/>
    </source>
</evidence>
<dbReference type="CDD" id="cd16917">
    <property type="entry name" value="HATPase_UhpB-NarQ-NarX-like"/>
    <property type="match status" value="1"/>
</dbReference>
<evidence type="ECO:0000256" key="12">
    <source>
        <dbReference type="ARBA" id="ARBA00022777"/>
    </source>
</evidence>
<keyword evidence="12 22" id="KW-0418">Kinase</keyword>
<keyword evidence="6" id="KW-0004">4Fe-4S</keyword>
<dbReference type="PANTHER" id="PTHR24421:SF10">
    <property type="entry name" value="NITRATE_NITRITE SENSOR PROTEIN NARQ"/>
    <property type="match status" value="1"/>
</dbReference>